<protein>
    <submittedName>
        <fullName evidence="4">HAD family phosphatase</fullName>
    </submittedName>
</protein>
<dbReference type="Gene3D" id="3.40.50.1000">
    <property type="entry name" value="HAD superfamily/HAD-like"/>
    <property type="match status" value="1"/>
</dbReference>
<sequence length="304" mass="34130">MDRCSNGDLRARPARRPERMRTIYLFCRYNKAVKMRPDMYKLVALDLDGTLLTTDKKITARTRWAIHQLVEQGVIIVLASGRTLTGIQGVINALSLDSNNVYVISCNGAQIWSASTQHFISNQLLQAGDVHCIRQWGCRIGMVCYAQHTSGLVVEVDQDIPIRASRYSHLSIHLTADERLLNTPVPKVMFIDDVETIDYLSERLPAEIKNKYQCVRSEPNYYEMMVKGVNKGNACRILATHLDILPADILAIGNERNDCEMLRFAGRGIAMGNADDVVKRCADDITTSNDDDGVANAIERFCLH</sequence>
<dbReference type="SUPFAM" id="SSF56784">
    <property type="entry name" value="HAD-like"/>
    <property type="match status" value="1"/>
</dbReference>
<dbReference type="SFLD" id="SFLDG01140">
    <property type="entry name" value="C2.B:_Phosphomannomutase_and_P"/>
    <property type="match status" value="1"/>
</dbReference>
<evidence type="ECO:0000256" key="3">
    <source>
        <dbReference type="ARBA" id="ARBA00022842"/>
    </source>
</evidence>
<dbReference type="GO" id="GO:0000287">
    <property type="term" value="F:magnesium ion binding"/>
    <property type="evidence" value="ECO:0007669"/>
    <property type="project" value="UniProtKB-ARBA"/>
</dbReference>
<dbReference type="CDD" id="cd07516">
    <property type="entry name" value="HAD_Pase"/>
    <property type="match status" value="1"/>
</dbReference>
<comment type="caution">
    <text evidence="4">The sequence shown here is derived from an EMBL/GenBank/DDBJ whole genome shotgun (WGS) entry which is preliminary data.</text>
</comment>
<keyword evidence="3" id="KW-0460">Magnesium</keyword>
<dbReference type="AlphaFoldDB" id="A0A3N2S0Q5"/>
<dbReference type="NCBIfam" id="TIGR01484">
    <property type="entry name" value="HAD-SF-IIB"/>
    <property type="match status" value="1"/>
</dbReference>
<dbReference type="PANTHER" id="PTHR10000:SF8">
    <property type="entry name" value="HAD SUPERFAMILY HYDROLASE-LIKE, TYPE 3"/>
    <property type="match status" value="1"/>
</dbReference>
<dbReference type="GO" id="GO:0016791">
    <property type="term" value="F:phosphatase activity"/>
    <property type="evidence" value="ECO:0007669"/>
    <property type="project" value="TreeGrafter"/>
</dbReference>
<dbReference type="InterPro" id="IPR036412">
    <property type="entry name" value="HAD-like_sf"/>
</dbReference>
<keyword evidence="2" id="KW-0378">Hydrolase</keyword>
<dbReference type="Pfam" id="PF08282">
    <property type="entry name" value="Hydrolase_3"/>
    <property type="match status" value="1"/>
</dbReference>
<dbReference type="PROSITE" id="PS01228">
    <property type="entry name" value="COF_1"/>
    <property type="match status" value="1"/>
</dbReference>
<dbReference type="GO" id="GO:0005829">
    <property type="term" value="C:cytosol"/>
    <property type="evidence" value="ECO:0007669"/>
    <property type="project" value="TreeGrafter"/>
</dbReference>
<proteinExistence type="predicted"/>
<reference evidence="4 5" key="1">
    <citation type="submission" date="2018-10" db="EMBL/GenBank/DDBJ databases">
        <title>Horizontal transference of carbapenem resistance between Klebsiella pneumoniae and Kluyvera ascorbata during abdominal infection: a case report.</title>
        <authorList>
            <person name="Raro O.H.F."/>
            <person name="Lima-Morales D."/>
            <person name="Barth A.L."/>
            <person name="Paim T.G.S."/>
            <person name="Mott M.P."/>
            <person name="Riche C.V.W."/>
            <person name="Teixeira U.F."/>
            <person name="Waechter F."/>
            <person name="Dias C.A.G."/>
        </authorList>
    </citation>
    <scope>NUCLEOTIDE SEQUENCE [LARGE SCALE GENOMIC DNA]</scope>
    <source>
        <strain evidence="4 5">OT2</strain>
    </source>
</reference>
<dbReference type="EMBL" id="RHFN01000013">
    <property type="protein sequence ID" value="ROU13299.1"/>
    <property type="molecule type" value="Genomic_DNA"/>
</dbReference>
<dbReference type="Proteomes" id="UP000268051">
    <property type="component" value="Unassembled WGS sequence"/>
</dbReference>
<dbReference type="NCBIfam" id="TIGR00099">
    <property type="entry name" value="Cof-subfamily"/>
    <property type="match status" value="1"/>
</dbReference>
<name>A0A3N2S0Q5_9ENTR</name>
<dbReference type="SFLD" id="SFLDS00003">
    <property type="entry name" value="Haloacid_Dehalogenase"/>
    <property type="match status" value="1"/>
</dbReference>
<evidence type="ECO:0000313" key="5">
    <source>
        <dbReference type="Proteomes" id="UP000268051"/>
    </source>
</evidence>
<evidence type="ECO:0000256" key="2">
    <source>
        <dbReference type="ARBA" id="ARBA00022801"/>
    </source>
</evidence>
<accession>A0A3N2S0Q5</accession>
<dbReference type="InterPro" id="IPR006379">
    <property type="entry name" value="HAD-SF_hydro_IIB"/>
</dbReference>
<organism evidence="4 5">
    <name type="scientific">Kluyvera ascorbata</name>
    <dbReference type="NCBI Taxonomy" id="51288"/>
    <lineage>
        <taxon>Bacteria</taxon>
        <taxon>Pseudomonadati</taxon>
        <taxon>Pseudomonadota</taxon>
        <taxon>Gammaproteobacteria</taxon>
        <taxon>Enterobacterales</taxon>
        <taxon>Enterobacteriaceae</taxon>
        <taxon>Kluyvera</taxon>
    </lineage>
</organism>
<gene>
    <name evidence="4" type="ORF">EB837_13660</name>
</gene>
<dbReference type="InterPro" id="IPR000150">
    <property type="entry name" value="Cof"/>
</dbReference>
<evidence type="ECO:0000313" key="4">
    <source>
        <dbReference type="EMBL" id="ROU13299.1"/>
    </source>
</evidence>
<keyword evidence="1" id="KW-0479">Metal-binding</keyword>
<dbReference type="Gene3D" id="3.30.1240.10">
    <property type="match status" value="1"/>
</dbReference>
<dbReference type="OrthoDB" id="5498330at2"/>
<evidence type="ECO:0000256" key="1">
    <source>
        <dbReference type="ARBA" id="ARBA00022723"/>
    </source>
</evidence>
<dbReference type="InterPro" id="IPR023214">
    <property type="entry name" value="HAD_sf"/>
</dbReference>
<dbReference type="PANTHER" id="PTHR10000">
    <property type="entry name" value="PHOSPHOSERINE PHOSPHATASE"/>
    <property type="match status" value="1"/>
</dbReference>